<feature type="transmembrane region" description="Helical" evidence="2">
    <location>
        <begin position="41"/>
        <end position="65"/>
    </location>
</feature>
<feature type="region of interest" description="Disordered" evidence="1">
    <location>
        <begin position="1"/>
        <end position="29"/>
    </location>
</feature>
<feature type="transmembrane region" description="Helical" evidence="2">
    <location>
        <begin position="146"/>
        <end position="165"/>
    </location>
</feature>
<feature type="region of interest" description="Disordered" evidence="1">
    <location>
        <begin position="492"/>
        <end position="532"/>
    </location>
</feature>
<feature type="compositionally biased region" description="Gly residues" evidence="1">
    <location>
        <begin position="510"/>
        <end position="532"/>
    </location>
</feature>
<evidence type="ECO:0000313" key="3">
    <source>
        <dbReference type="Proteomes" id="UP000228380"/>
    </source>
</evidence>
<protein>
    <submittedName>
        <fullName evidence="4">Uncharacterized protein LOC103723864</fullName>
    </submittedName>
</protein>
<evidence type="ECO:0000256" key="2">
    <source>
        <dbReference type="SAM" id="Phobius"/>
    </source>
</evidence>
<feature type="transmembrane region" description="Helical" evidence="2">
    <location>
        <begin position="219"/>
        <end position="240"/>
    </location>
</feature>
<keyword evidence="3" id="KW-1185">Reference proteome</keyword>
<accession>A0A8B7D4W4</accession>
<keyword evidence="2" id="KW-0472">Membrane</keyword>
<dbReference type="PANTHER" id="PTHR37891:SF1">
    <property type="entry name" value="OS06G0113900 PROTEIN"/>
    <property type="match status" value="1"/>
</dbReference>
<feature type="transmembrane region" description="Helical" evidence="2">
    <location>
        <begin position="171"/>
        <end position="188"/>
    </location>
</feature>
<keyword evidence="2" id="KW-1133">Transmembrane helix</keyword>
<dbReference type="InterPro" id="IPR036259">
    <property type="entry name" value="MFS_trans_sf"/>
</dbReference>
<evidence type="ECO:0000256" key="1">
    <source>
        <dbReference type="SAM" id="MobiDB-lite"/>
    </source>
</evidence>
<dbReference type="AlphaFoldDB" id="A0A8B7D4W4"/>
<dbReference type="OrthoDB" id="1869137at2759"/>
<name>A0A8B7D4W4_PHODC</name>
<dbReference type="SUPFAM" id="SSF103473">
    <property type="entry name" value="MFS general substrate transporter"/>
    <property type="match status" value="1"/>
</dbReference>
<feature type="transmembrane region" description="Helical" evidence="2">
    <location>
        <begin position="365"/>
        <end position="385"/>
    </location>
</feature>
<feature type="transmembrane region" description="Helical" evidence="2">
    <location>
        <begin position="458"/>
        <end position="476"/>
    </location>
</feature>
<proteinExistence type="predicted"/>
<reference evidence="3" key="1">
    <citation type="journal article" date="2019" name="Nat. Commun.">
        <title>Genome-wide association mapping of date palm fruit traits.</title>
        <authorList>
            <person name="Hazzouri K.M."/>
            <person name="Gros-Balthazard M."/>
            <person name="Flowers J.M."/>
            <person name="Copetti D."/>
            <person name="Lemansour A."/>
            <person name="Lebrun M."/>
            <person name="Masmoudi K."/>
            <person name="Ferrand S."/>
            <person name="Dhar M.I."/>
            <person name="Fresquez Z.A."/>
            <person name="Rosas U."/>
            <person name="Zhang J."/>
            <person name="Talag J."/>
            <person name="Lee S."/>
            <person name="Kudrna D."/>
            <person name="Powell R.F."/>
            <person name="Leitch I.J."/>
            <person name="Krueger R.R."/>
            <person name="Wing R.A."/>
            <person name="Amiri K.M.A."/>
            <person name="Purugganan M.D."/>
        </authorList>
    </citation>
    <scope>NUCLEOTIDE SEQUENCE [LARGE SCALE GENOMIC DNA]</scope>
    <source>
        <strain evidence="3">cv. Khalas</strain>
    </source>
</reference>
<dbReference type="GeneID" id="103723864"/>
<organism evidence="3 4">
    <name type="scientific">Phoenix dactylifera</name>
    <name type="common">Date palm</name>
    <dbReference type="NCBI Taxonomy" id="42345"/>
    <lineage>
        <taxon>Eukaryota</taxon>
        <taxon>Viridiplantae</taxon>
        <taxon>Streptophyta</taxon>
        <taxon>Embryophyta</taxon>
        <taxon>Tracheophyta</taxon>
        <taxon>Spermatophyta</taxon>
        <taxon>Magnoliopsida</taxon>
        <taxon>Liliopsida</taxon>
        <taxon>Arecaceae</taxon>
        <taxon>Coryphoideae</taxon>
        <taxon>Phoeniceae</taxon>
        <taxon>Phoenix</taxon>
    </lineage>
</organism>
<feature type="transmembrane region" description="Helical" evidence="2">
    <location>
        <begin position="283"/>
        <end position="300"/>
    </location>
</feature>
<keyword evidence="2" id="KW-0812">Transmembrane</keyword>
<dbReference type="KEGG" id="pda:103723864"/>
<feature type="transmembrane region" description="Helical" evidence="2">
    <location>
        <begin position="432"/>
        <end position="451"/>
    </location>
</feature>
<dbReference type="PANTHER" id="PTHR37891">
    <property type="entry name" value="OS06G0113900 PROTEIN"/>
    <property type="match status" value="1"/>
</dbReference>
<reference evidence="4" key="2">
    <citation type="submission" date="2025-08" db="UniProtKB">
        <authorList>
            <consortium name="RefSeq"/>
        </authorList>
    </citation>
    <scope>IDENTIFICATION</scope>
    <source>
        <tissue evidence="4">Young leaves</tissue>
    </source>
</reference>
<feature type="transmembrane region" description="Helical" evidence="2">
    <location>
        <begin position="333"/>
        <end position="353"/>
    </location>
</feature>
<gene>
    <name evidence="4" type="primary">LOC103723864</name>
</gene>
<evidence type="ECO:0000313" key="4">
    <source>
        <dbReference type="RefSeq" id="XP_008813158.2"/>
    </source>
</evidence>
<feature type="transmembrane region" description="Helical" evidence="2">
    <location>
        <begin position="252"/>
        <end position="271"/>
    </location>
</feature>
<dbReference type="Gene3D" id="1.20.1250.20">
    <property type="entry name" value="MFS general substrate transporter like domains"/>
    <property type="match status" value="1"/>
</dbReference>
<sequence length="532" mass="56528">MSETPDIREAPENPDRLKEDARKESQAKLEDPPRSLELVGWFVYGLCSYFVYTVLIPILFPLLIVQRASLTSDLPPPPAYTSRGVVCSPDEMTLYQRLINHSIKVDGAKFSPLQWTASSWAAGILLTGPILPHAAHYLDQGEGQSIVLGGATAIAAFSCLLTGFFKTTWLFPVFIAVIAVATTVGTTAHSRNLGLMIRGHTAHVAGKDHFPRRRAAASWLSLFCTTGGSIGAAIIAAFTYHMLRRSDKLTSLWVVSIFSGLMLSVGICHAFSCRPAPPSSARSSAKCAHFIAIATYPHAIGSLIAVLFSSFSSMCIFTSGTLYIIGDLCIKPVMLLSLWMIYFIFPMFSLPTLHPVQLIMRADAVSMQLLGFFMSAFTSGLGFYYKDKKWEPVHMVLVVLLQSTAAGVLHAFGRVLLLDCSPAGKEGAFSAWLAWVKAAGAFAGFAAGSAAPGNAGKAFGAAFLGSFVGVVVLIFGNVSNLGGVVAAGHVKEEEREDGTPACGLDRVGDGENGVGGSSNSGEMSGGQEKGGV</sequence>
<dbReference type="Proteomes" id="UP000228380">
    <property type="component" value="Chromosome 17"/>
</dbReference>
<dbReference type="RefSeq" id="XP_008813158.2">
    <property type="nucleotide sequence ID" value="XM_008814936.3"/>
</dbReference>
<feature type="transmembrane region" description="Helical" evidence="2">
    <location>
        <begin position="392"/>
        <end position="412"/>
    </location>
</feature>